<evidence type="ECO:0000313" key="7">
    <source>
        <dbReference type="EMBL" id="KOC69284.1"/>
    </source>
</evidence>
<feature type="transmembrane region" description="Helical" evidence="5">
    <location>
        <begin position="62"/>
        <end position="90"/>
    </location>
</feature>
<keyword evidence="2 5" id="KW-0812">Transmembrane</keyword>
<name>A0A0L7REN1_9HYME</name>
<dbReference type="GO" id="GO:0015179">
    <property type="term" value="F:L-amino acid transmembrane transporter activity"/>
    <property type="evidence" value="ECO:0007669"/>
    <property type="project" value="TreeGrafter"/>
</dbReference>
<keyword evidence="4 5" id="KW-0472">Membrane</keyword>
<feature type="transmembrane region" description="Helical" evidence="5">
    <location>
        <begin position="311"/>
        <end position="337"/>
    </location>
</feature>
<dbReference type="Pfam" id="PF01490">
    <property type="entry name" value="Aa_trans"/>
    <property type="match status" value="1"/>
</dbReference>
<feature type="domain" description="Amino acid transporter transmembrane" evidence="6">
    <location>
        <begin position="38"/>
        <end position="382"/>
    </location>
</feature>
<dbReference type="OrthoDB" id="1684102at2759"/>
<sequence length="400" mass="43880">MNFILYRTVRSRRGAAQSEINNDDSYDPYADRAPVKPISDVKSLMNLVKSVVGTGLFALPNAYAGVGLIVGVIGTILMGLLITVSLHILLRIHHRMCVRTEKPVLNYDEVVVASLAAKSGKPWLSAPVATYFIDIAILVCYIGVGAVCVVFVSGTIQESFDANRTIDQGYYALMLFPLFFLINMVKYLSDIAIVSIIGNVLLFCSALIGVVLALNDGIGDKWILIGPAASLYPKFIGTAFFSLSSPGIALAVEHDMKTPWNYTKSYGVLNQGMLYITLLHTFVGAVGYLKWGSNAFGNFIRNHPEHDSATLAALIMQALSIYFTYGLQCYLPIILIVNGYVAPAIEQETFAGTLYQWDLIVRLAITSLTCTVFYNFSCFCNFAHLASFFKKNTYIGLLGQ</sequence>
<keyword evidence="8" id="KW-1185">Reference proteome</keyword>
<dbReference type="GO" id="GO:0005774">
    <property type="term" value="C:vacuolar membrane"/>
    <property type="evidence" value="ECO:0007669"/>
    <property type="project" value="TreeGrafter"/>
</dbReference>
<organism evidence="7 8">
    <name type="scientific">Habropoda laboriosa</name>
    <dbReference type="NCBI Taxonomy" id="597456"/>
    <lineage>
        <taxon>Eukaryota</taxon>
        <taxon>Metazoa</taxon>
        <taxon>Ecdysozoa</taxon>
        <taxon>Arthropoda</taxon>
        <taxon>Hexapoda</taxon>
        <taxon>Insecta</taxon>
        <taxon>Pterygota</taxon>
        <taxon>Neoptera</taxon>
        <taxon>Endopterygota</taxon>
        <taxon>Hymenoptera</taxon>
        <taxon>Apocrita</taxon>
        <taxon>Aculeata</taxon>
        <taxon>Apoidea</taxon>
        <taxon>Anthophila</taxon>
        <taxon>Apidae</taxon>
        <taxon>Habropoda</taxon>
    </lineage>
</organism>
<evidence type="ECO:0000256" key="4">
    <source>
        <dbReference type="ARBA" id="ARBA00023136"/>
    </source>
</evidence>
<evidence type="ECO:0000256" key="3">
    <source>
        <dbReference type="ARBA" id="ARBA00022989"/>
    </source>
</evidence>
<reference evidence="7 8" key="1">
    <citation type="submission" date="2015-07" db="EMBL/GenBank/DDBJ databases">
        <title>The genome of Habropoda laboriosa.</title>
        <authorList>
            <person name="Pan H."/>
            <person name="Kapheim K."/>
        </authorList>
    </citation>
    <scope>NUCLEOTIDE SEQUENCE [LARGE SCALE GENOMIC DNA]</scope>
    <source>
        <strain evidence="7">0110345459</strain>
    </source>
</reference>
<feature type="transmembrane region" description="Helical" evidence="5">
    <location>
        <begin position="131"/>
        <end position="156"/>
    </location>
</feature>
<dbReference type="PANTHER" id="PTHR22950:SF349">
    <property type="entry name" value="AMINO ACID TRANSPORTER TRANSMEMBRANE DOMAIN-CONTAINING PROTEIN"/>
    <property type="match status" value="1"/>
</dbReference>
<evidence type="ECO:0000256" key="1">
    <source>
        <dbReference type="ARBA" id="ARBA00004141"/>
    </source>
</evidence>
<dbReference type="PANTHER" id="PTHR22950">
    <property type="entry name" value="AMINO ACID TRANSPORTER"/>
    <property type="match status" value="1"/>
</dbReference>
<gene>
    <name evidence="7" type="ORF">WH47_05947</name>
</gene>
<evidence type="ECO:0000313" key="8">
    <source>
        <dbReference type="Proteomes" id="UP000053825"/>
    </source>
</evidence>
<feature type="transmembrane region" description="Helical" evidence="5">
    <location>
        <begin position="192"/>
        <end position="215"/>
    </location>
</feature>
<feature type="transmembrane region" description="Helical" evidence="5">
    <location>
        <begin position="235"/>
        <end position="252"/>
    </location>
</feature>
<evidence type="ECO:0000259" key="6">
    <source>
        <dbReference type="Pfam" id="PF01490"/>
    </source>
</evidence>
<evidence type="ECO:0000256" key="2">
    <source>
        <dbReference type="ARBA" id="ARBA00022692"/>
    </source>
</evidence>
<evidence type="ECO:0000256" key="5">
    <source>
        <dbReference type="SAM" id="Phobius"/>
    </source>
</evidence>
<dbReference type="STRING" id="597456.A0A0L7REN1"/>
<comment type="subcellular location">
    <subcellularLocation>
        <location evidence="1">Membrane</location>
        <topology evidence="1">Multi-pass membrane protein</topology>
    </subcellularLocation>
</comment>
<dbReference type="InterPro" id="IPR013057">
    <property type="entry name" value="AA_transpt_TM"/>
</dbReference>
<proteinExistence type="predicted"/>
<feature type="transmembrane region" description="Helical" evidence="5">
    <location>
        <begin position="273"/>
        <end position="291"/>
    </location>
</feature>
<feature type="transmembrane region" description="Helical" evidence="5">
    <location>
        <begin position="168"/>
        <end position="185"/>
    </location>
</feature>
<accession>A0A0L7REN1</accession>
<dbReference type="EMBL" id="KQ414609">
    <property type="protein sequence ID" value="KOC69284.1"/>
    <property type="molecule type" value="Genomic_DNA"/>
</dbReference>
<keyword evidence="3 5" id="KW-1133">Transmembrane helix</keyword>
<protein>
    <submittedName>
        <fullName evidence="7">Proton-coupled amino acid transporter 1</fullName>
    </submittedName>
</protein>
<dbReference type="Proteomes" id="UP000053825">
    <property type="component" value="Unassembled WGS sequence"/>
</dbReference>
<dbReference type="AlphaFoldDB" id="A0A0L7REN1"/>